<gene>
    <name evidence="3" type="ORF">EV643_111170</name>
</gene>
<keyword evidence="4" id="KW-1185">Reference proteome</keyword>
<proteinExistence type="predicted"/>
<keyword evidence="2" id="KW-0732">Signal</keyword>
<dbReference type="SUPFAM" id="SSF53850">
    <property type="entry name" value="Periplasmic binding protein-like II"/>
    <property type="match status" value="1"/>
</dbReference>
<sequence>MRLIRRRRPGAALLAVAVLFALSASYAAAAVPPDDGSQAAAAEEVPPTDAAVSADPSTSPVSLSRGGSTVTVSRTADLTRQMLNVSWTGMTPSNTDATKLLVAVMQCRGYNPDRSDCWMAAPIGGSALTFVGSSYLPPEDSQWKQTRPVTTGMQYRIPFRKVDGTYHAEPNANIPGAWLVGGLGTKLPSGSTVDDYTPGNVNQRLGFTRSNGTGEVQTWANTKADNPSLGCSTTSGCSLVVVPINQHPCRTTPSVTQTELDRCIAATASQSNATAGYWQLLANWYQRYVFKMSFAPAGTACEQRDDSAEFLGSELMGEAMRRWVPARCQQSSPVGLDYTRAWEPEARTQIGQTDPIAPSGYVADAAVVTDPSQEQSVKTARKPAYAPIGVSGFAIGFNWEKSEAAGGGQVTDMKFSPRLVAKLLTQSYPGKWKSGLSPVVNPNAPTNPANILKDPEFLQLNPDAGQWTGESDAVGTQLIIPTARTDVMRALTQWIWSDPSAKAFLQGKADQWGMTVNKTYRGWELPRYDYDLRDGWVLPAGSDSAWDGFAPQQMWSQPSTSWANGSDALMTAWPLSQAPISPGQGLPFVPKRDLAQQPGFRHMIALSTTSELTKVGMRTASLQNVQGEYVAPSVESMTYALDGATPDQSTGVWKIDYTSMDKRGYPGTMISYAEVPTTTLKEIEAKQYADTIRWMSTDGQQYGQESGQLADGYLALTETMQTQASKVADAVEKQTGTPVIPPKNQDPIDDEDDETPDDPPSTQDPNLPGGSSTTTPPQNGDDGNGNGNGDGNGGGNGTNQPGGTSTTGSNGTEKPGSTPTTPGATPTPGQGKAPIQAAGKTKPASSETTQGDSLGWLSWGIPALLVAGLAAGVASPGIRLIAQPDHPVRRGIVAGGSYVASLVRRGRRRSG</sequence>
<dbReference type="EMBL" id="SNWQ01000011">
    <property type="protein sequence ID" value="TDO46317.1"/>
    <property type="molecule type" value="Genomic_DNA"/>
</dbReference>
<dbReference type="Proteomes" id="UP000295388">
    <property type="component" value="Unassembled WGS sequence"/>
</dbReference>
<feature type="compositionally biased region" description="Gly residues" evidence="1">
    <location>
        <begin position="782"/>
        <end position="797"/>
    </location>
</feature>
<feature type="region of interest" description="Disordered" evidence="1">
    <location>
        <begin position="726"/>
        <end position="850"/>
    </location>
</feature>
<dbReference type="AlphaFoldDB" id="A0A4V3C9M7"/>
<feature type="signal peptide" evidence="2">
    <location>
        <begin position="1"/>
        <end position="29"/>
    </location>
</feature>
<comment type="caution">
    <text evidence="3">The sequence shown here is derived from an EMBL/GenBank/DDBJ whole genome shotgun (WGS) entry which is preliminary data.</text>
</comment>
<feature type="compositionally biased region" description="Low complexity" evidence="1">
    <location>
        <begin position="798"/>
        <end position="831"/>
    </location>
</feature>
<accession>A0A4V3C9M7</accession>
<dbReference type="Gene3D" id="3.40.190.10">
    <property type="entry name" value="Periplasmic binding protein-like II"/>
    <property type="match status" value="1"/>
</dbReference>
<feature type="region of interest" description="Disordered" evidence="1">
    <location>
        <begin position="37"/>
        <end position="68"/>
    </location>
</feature>
<reference evidence="3 4" key="1">
    <citation type="submission" date="2019-03" db="EMBL/GenBank/DDBJ databases">
        <title>Genomic Encyclopedia of Type Strains, Phase III (KMG-III): the genomes of soil and plant-associated and newly described type strains.</title>
        <authorList>
            <person name="Whitman W."/>
        </authorList>
    </citation>
    <scope>NUCLEOTIDE SEQUENCE [LARGE SCALE GENOMIC DNA]</scope>
    <source>
        <strain evidence="3 4">VKM Ac-2527</strain>
    </source>
</reference>
<evidence type="ECO:0000256" key="2">
    <source>
        <dbReference type="SAM" id="SignalP"/>
    </source>
</evidence>
<evidence type="ECO:0000313" key="3">
    <source>
        <dbReference type="EMBL" id="TDO46317.1"/>
    </source>
</evidence>
<protein>
    <submittedName>
        <fullName evidence="3">Uncharacterized protein</fullName>
    </submittedName>
</protein>
<evidence type="ECO:0000313" key="4">
    <source>
        <dbReference type="Proteomes" id="UP000295388"/>
    </source>
</evidence>
<feature type="compositionally biased region" description="Polar residues" evidence="1">
    <location>
        <begin position="55"/>
        <end position="68"/>
    </location>
</feature>
<organism evidence="3 4">
    <name type="scientific">Kribbella caucasensis</name>
    <dbReference type="NCBI Taxonomy" id="2512215"/>
    <lineage>
        <taxon>Bacteria</taxon>
        <taxon>Bacillati</taxon>
        <taxon>Actinomycetota</taxon>
        <taxon>Actinomycetes</taxon>
        <taxon>Propionibacteriales</taxon>
        <taxon>Kribbellaceae</taxon>
        <taxon>Kribbella</taxon>
    </lineage>
</organism>
<feature type="chain" id="PRO_5020807234" evidence="2">
    <location>
        <begin position="30"/>
        <end position="911"/>
    </location>
</feature>
<feature type="compositionally biased region" description="Acidic residues" evidence="1">
    <location>
        <begin position="747"/>
        <end position="757"/>
    </location>
</feature>
<evidence type="ECO:0000256" key="1">
    <source>
        <dbReference type="SAM" id="MobiDB-lite"/>
    </source>
</evidence>
<name>A0A4V3C9M7_9ACTN</name>